<organism evidence="1 2">
    <name type="scientific">Shackletoniella antarctica</name>
    <dbReference type="NCBI Taxonomy" id="268115"/>
    <lineage>
        <taxon>Bacteria</taxon>
        <taxon>Bacillati</taxon>
        <taxon>Cyanobacteriota</taxon>
        <taxon>Cyanophyceae</taxon>
        <taxon>Oculatellales</taxon>
        <taxon>Oculatellaceae</taxon>
        <taxon>Shackletoniella</taxon>
    </lineage>
</organism>
<dbReference type="AlphaFoldDB" id="A0A2W4VZ32"/>
<dbReference type="SUPFAM" id="SSF143847">
    <property type="entry name" value="XisI-like"/>
    <property type="match status" value="1"/>
</dbReference>
<dbReference type="InterPro" id="IPR014968">
    <property type="entry name" value="XisI"/>
</dbReference>
<evidence type="ECO:0000313" key="1">
    <source>
        <dbReference type="EMBL" id="PZO37260.1"/>
    </source>
</evidence>
<sequence length="113" mass="12722">MDTTTTDRDIVKKVVSRYVQFVPSHGNIRLDTVFDDEQGHYALMQVGWDRGQRVRGNLIYITVQDDQVCIEYDGMEQGITQDLIKGGIAPERIVLSFVSESGSPITPELEYVG</sequence>
<gene>
    <name evidence="1" type="ORF">DCF17_16180</name>
</gene>
<name>A0A2W4VZ32_9CYAN</name>
<dbReference type="InterPro" id="IPR035943">
    <property type="entry name" value="XisI-like_sf"/>
</dbReference>
<comment type="caution">
    <text evidence="1">The sequence shown here is derived from an EMBL/GenBank/DDBJ whole genome shotgun (WGS) entry which is preliminary data.</text>
</comment>
<reference evidence="2" key="1">
    <citation type="submission" date="2018-04" db="EMBL/GenBank/DDBJ databases">
        <authorList>
            <person name="Cornet L."/>
        </authorList>
    </citation>
    <scope>NUCLEOTIDE SEQUENCE [LARGE SCALE GENOMIC DNA]</scope>
</reference>
<reference evidence="1 2" key="2">
    <citation type="submission" date="2018-06" db="EMBL/GenBank/DDBJ databases">
        <title>Metagenomic assembly of (sub)arctic Cyanobacteria and their associated microbiome from non-axenic cultures.</title>
        <authorList>
            <person name="Baurain D."/>
        </authorList>
    </citation>
    <scope>NUCLEOTIDE SEQUENCE [LARGE SCALE GENOMIC DNA]</scope>
    <source>
        <strain evidence="1">ULC041bin1</strain>
    </source>
</reference>
<proteinExistence type="predicted"/>
<accession>A0A2W4VZ32</accession>
<dbReference type="Pfam" id="PF08869">
    <property type="entry name" value="XisI"/>
    <property type="match status" value="1"/>
</dbReference>
<dbReference type="EMBL" id="QBMN01000125">
    <property type="protein sequence ID" value="PZO37260.1"/>
    <property type="molecule type" value="Genomic_DNA"/>
</dbReference>
<dbReference type="Proteomes" id="UP000249081">
    <property type="component" value="Unassembled WGS sequence"/>
</dbReference>
<dbReference type="Gene3D" id="3.30.310.110">
    <property type="entry name" value="XisI-like"/>
    <property type="match status" value="1"/>
</dbReference>
<protein>
    <submittedName>
        <fullName evidence="1">XisI protein</fullName>
    </submittedName>
</protein>
<evidence type="ECO:0000313" key="2">
    <source>
        <dbReference type="Proteomes" id="UP000249081"/>
    </source>
</evidence>